<evidence type="ECO:0000313" key="3">
    <source>
        <dbReference type="Proteomes" id="UP000665026"/>
    </source>
</evidence>
<accession>A0A975I9P7</accession>
<dbReference type="Proteomes" id="UP000665026">
    <property type="component" value="Chromosome"/>
</dbReference>
<keyword evidence="1" id="KW-0732">Signal</keyword>
<protein>
    <recommendedName>
        <fullName evidence="4">Lipoprotein</fullName>
    </recommendedName>
</protein>
<name>A0A975I9P7_9RHOB</name>
<dbReference type="AlphaFoldDB" id="A0A975I9P7"/>
<feature type="chain" id="PRO_5038045421" description="Lipoprotein" evidence="1">
    <location>
        <begin position="24"/>
        <end position="105"/>
    </location>
</feature>
<proteinExistence type="predicted"/>
<dbReference type="RefSeq" id="WP_209357816.1">
    <property type="nucleotide sequence ID" value="NZ_CP060010.1"/>
</dbReference>
<reference evidence="2" key="1">
    <citation type="submission" date="2020-07" db="EMBL/GenBank/DDBJ databases">
        <title>Genome sequences of bacteria associated with the marine, planktonic diatom Thalassiosira profunda strain ECT2AJA-044.</title>
        <authorList>
            <person name="Gargas C.B."/>
            <person name="Roberts W.R."/>
            <person name="Alverson A.J."/>
        </authorList>
    </citation>
    <scope>NUCLEOTIDE SEQUENCE</scope>
    <source>
        <strain evidence="2">ECT2AJA-044</strain>
    </source>
</reference>
<evidence type="ECO:0008006" key="4">
    <source>
        <dbReference type="Google" id="ProtNLM"/>
    </source>
</evidence>
<evidence type="ECO:0000256" key="1">
    <source>
        <dbReference type="SAM" id="SignalP"/>
    </source>
</evidence>
<sequence length="105" mass="11185">MFKRLTISGLLFGLLAVAQPSLARENCGVRETVVAKLQNSYSESLVAGGLQGNKNVQTMVEVWASEKTGTFTMLLTSPEGVSCVVAVGTNFFTKEPMELAEGLKG</sequence>
<feature type="signal peptide" evidence="1">
    <location>
        <begin position="1"/>
        <end position="23"/>
    </location>
</feature>
<gene>
    <name evidence="2" type="ORF">HZ995_06345</name>
</gene>
<evidence type="ECO:0000313" key="2">
    <source>
        <dbReference type="EMBL" id="QTN37121.1"/>
    </source>
</evidence>
<dbReference type="EMBL" id="CP060010">
    <property type="protein sequence ID" value="QTN37121.1"/>
    <property type="molecule type" value="Genomic_DNA"/>
</dbReference>
<organism evidence="2 3">
    <name type="scientific">Cognatishimia activa</name>
    <dbReference type="NCBI Taxonomy" id="1715691"/>
    <lineage>
        <taxon>Bacteria</taxon>
        <taxon>Pseudomonadati</taxon>
        <taxon>Pseudomonadota</taxon>
        <taxon>Alphaproteobacteria</taxon>
        <taxon>Rhodobacterales</taxon>
        <taxon>Paracoccaceae</taxon>
        <taxon>Cognatishimia</taxon>
    </lineage>
</organism>
<dbReference type="KEGG" id="cact:HZ995_06345"/>